<feature type="compositionally biased region" description="Polar residues" evidence="2">
    <location>
        <begin position="791"/>
        <end position="804"/>
    </location>
</feature>
<feature type="compositionally biased region" description="Polar residues" evidence="2">
    <location>
        <begin position="465"/>
        <end position="477"/>
    </location>
</feature>
<feature type="compositionally biased region" description="Basic and acidic residues" evidence="2">
    <location>
        <begin position="1558"/>
        <end position="1573"/>
    </location>
</feature>
<feature type="region of interest" description="Disordered" evidence="2">
    <location>
        <begin position="862"/>
        <end position="926"/>
    </location>
</feature>
<feature type="region of interest" description="Disordered" evidence="2">
    <location>
        <begin position="767"/>
        <end position="807"/>
    </location>
</feature>
<accession>A0A8K0D1I5</accession>
<evidence type="ECO:0000313" key="3">
    <source>
        <dbReference type="EMBL" id="KAF2897534.1"/>
    </source>
</evidence>
<feature type="compositionally biased region" description="Basic and acidic residues" evidence="2">
    <location>
        <begin position="1499"/>
        <end position="1511"/>
    </location>
</feature>
<keyword evidence="1" id="KW-0175">Coiled coil</keyword>
<gene>
    <name evidence="3" type="ORF">ILUMI_08641</name>
</gene>
<reference evidence="3" key="1">
    <citation type="submission" date="2019-08" db="EMBL/GenBank/DDBJ databases">
        <title>The genome of the North American firefly Photinus pyralis.</title>
        <authorList>
            <consortium name="Photinus pyralis genome working group"/>
            <person name="Fallon T.R."/>
            <person name="Sander Lower S.E."/>
            <person name="Weng J.-K."/>
        </authorList>
    </citation>
    <scope>NUCLEOTIDE SEQUENCE</scope>
    <source>
        <strain evidence="3">TRF0915ILg1</strain>
        <tissue evidence="3">Whole body</tissue>
    </source>
</reference>
<dbReference type="Proteomes" id="UP000801492">
    <property type="component" value="Unassembled WGS sequence"/>
</dbReference>
<feature type="region of interest" description="Disordered" evidence="2">
    <location>
        <begin position="524"/>
        <end position="583"/>
    </location>
</feature>
<feature type="compositionally biased region" description="Low complexity" evidence="2">
    <location>
        <begin position="558"/>
        <end position="575"/>
    </location>
</feature>
<evidence type="ECO:0000313" key="4">
    <source>
        <dbReference type="Proteomes" id="UP000801492"/>
    </source>
</evidence>
<feature type="compositionally biased region" description="Low complexity" evidence="2">
    <location>
        <begin position="867"/>
        <end position="883"/>
    </location>
</feature>
<feature type="compositionally biased region" description="Acidic residues" evidence="2">
    <location>
        <begin position="1469"/>
        <end position="1498"/>
    </location>
</feature>
<comment type="caution">
    <text evidence="3">The sequence shown here is derived from an EMBL/GenBank/DDBJ whole genome shotgun (WGS) entry which is preliminary data.</text>
</comment>
<name>A0A8K0D1I5_IGNLU</name>
<feature type="region of interest" description="Disordered" evidence="2">
    <location>
        <begin position="1247"/>
        <end position="1374"/>
    </location>
</feature>
<feature type="region of interest" description="Disordered" evidence="2">
    <location>
        <begin position="1452"/>
        <end position="1538"/>
    </location>
</feature>
<feature type="region of interest" description="Disordered" evidence="2">
    <location>
        <begin position="1613"/>
        <end position="1633"/>
    </location>
</feature>
<feature type="compositionally biased region" description="Low complexity" evidence="2">
    <location>
        <begin position="1312"/>
        <end position="1323"/>
    </location>
</feature>
<feature type="region of interest" description="Disordered" evidence="2">
    <location>
        <begin position="1164"/>
        <end position="1235"/>
    </location>
</feature>
<feature type="compositionally biased region" description="Basic and acidic residues" evidence="2">
    <location>
        <begin position="1343"/>
        <end position="1352"/>
    </location>
</feature>
<protein>
    <submittedName>
        <fullName evidence="3">Uncharacterized protein</fullName>
    </submittedName>
</protein>
<keyword evidence="4" id="KW-1185">Reference proteome</keyword>
<feature type="compositionally biased region" description="Basic and acidic residues" evidence="2">
    <location>
        <begin position="1266"/>
        <end position="1297"/>
    </location>
</feature>
<sequence length="1648" mass="184165">MSEATHYMMEGVPNTMAPAISQQHYDGNMDYIISDYMERLSTRLNILEAELKYAWRALDLLSQEYIKMWERLEKLEGLLYEQQSVIAQLLDFYTTGGTSEGQEMSEQNAVLDGKLGQLEVIREILGNGTVEDGLEEGVDVTRATNHHTTAMIQELDLDLGMDEMRAPDEAFYRSLNQAYREDLVGCDSSRSPSHLGMIWEEAEDGDDGNMDRDEIKQLENAARIVESQEVFSAMDYKDYRGNSPCVSEQDLAQLSRISTIDQIAMEKLNELDRLSNKIQQDSINIKNLQSKLFEDESSDVNEDRSINDHFQKIFGDSEGWSYATQLSTTNRPSSRLSLSDSVVGTDNEVAETLAGGIRSPTSPRRRHIEITSCSAPYTTVTGRLAYSTAVQNAEAAAAAAANNAASKNPFYSASLEMNSLVPASYETVTCTSPAVFSAKSERAPSPASSICSVRTRQDGYVGSPSKKSSTENVRAGTSPSPPPPAPWDVCGTFRISQITVLPGPQPAPSPVFLGASSEVPSMSITNQDHSRLSPRTPHSPKSPRTSPKRNKSNIVAAKSDSGLSSMSGWSSLEKSPGSPKNGMNYKSQAVNYFSDMNVNKQQTFNRPVSPLPVEIQSNAIAPTPHAYAESDTDSFIQNSLPCSDNNTILPGGHHMSAFTTVKSPCTLESSGNFVPAPAPASDINVSPRPKSKYHHNKASSYGEFPYRLDQPAIYSVAGSNKQESYTSVYTGSTSDYVTHSINYPDLIEPYEHNEFNNLLQRPLQMPGDHQAETTKHTPSSVSHNRKPSLTRAFSTGNGPTTDGVSSHEGYKTAMHRTMFPTGNITDALCYYPTSARYDSAPANVAYTDFRDPSAWLNSGEGSVPFDSTSTSSSLRSAETAESEFTQSPYVDRRYQSQQLQRQNDQRQYQHALHQSQSAEHPKSGNHRQEIPYLELDLKNKNVPEYIVQQQHTNKLYDSCHANVIMTQSGYITITSDMHKMNREQKPSKKLKRGNTLKSAMNSVSHWLPDLHLTKRHRSYSLPSGDREELKDKNKGAAKALTGTLPRKKKKNVLVSTVSGIIQKAKRKNHHYQMHSLSDPEQSENEWGSGRASSVISEDDRSEDSCSLLSESQSERDSLFPKVIPVKPKIRRPSQQEIIIQQRSHNEHQQDSDSLQFEYNRKQAPKPPINETEIPAANQETESFTENEESGKSTDNSLNLFATVGDAKRSSAPSDKSDDSATSENRTFPQVSLGGASMEFAVSRALGKYRQRQSSTVCDEQSVSDESVEKVEDTNEPKKEEPTEPIKSETFQEQKPEESLPNGNHRLTIINDEASISESSPSASLRGHINRAFPRHQQSLEIPGYREDDDNRSTHSWRSGSRVSSRRQSTEDSIDSEDEWYCYELRKLEEMERQSQLEIEMGETLEEVEEIEDSFEPDEDVKEKMSFVLRELRIKAKVVEGVLDEADNNLHVIASAKHRENRKPSLPEIEQPEDEYPDREEYEDEVEDEVEDKEDEEDYKSDKKESDEERSSGETSGPDSPRHSTEEFEEDEDLLPEFAKCSVRSSGQEDLFLPLVNENKPEEVSVQPPEDKIDTTVPEIKIDSSSVSKEETAKDAGPLGSKWKLLKALKERKAEERSCQGKTPETPNEKDKVSMLGMMQKFYEIHVKT</sequence>
<feature type="compositionally biased region" description="Polar residues" evidence="2">
    <location>
        <begin position="1251"/>
        <end position="1264"/>
    </location>
</feature>
<dbReference type="OrthoDB" id="10053234at2759"/>
<dbReference type="EMBL" id="VTPC01004084">
    <property type="protein sequence ID" value="KAF2897534.1"/>
    <property type="molecule type" value="Genomic_DNA"/>
</dbReference>
<evidence type="ECO:0000256" key="2">
    <source>
        <dbReference type="SAM" id="MobiDB-lite"/>
    </source>
</evidence>
<feature type="region of interest" description="Disordered" evidence="2">
    <location>
        <begin position="1557"/>
        <end position="1598"/>
    </location>
</feature>
<evidence type="ECO:0000256" key="1">
    <source>
        <dbReference type="SAM" id="Coils"/>
    </source>
</evidence>
<proteinExistence type="predicted"/>
<feature type="region of interest" description="Disordered" evidence="2">
    <location>
        <begin position="1064"/>
        <end position="1119"/>
    </location>
</feature>
<feature type="compositionally biased region" description="Low complexity" evidence="2">
    <location>
        <begin position="1353"/>
        <end position="1366"/>
    </location>
</feature>
<organism evidence="3 4">
    <name type="scientific">Ignelater luminosus</name>
    <name type="common">Cucubano</name>
    <name type="synonym">Pyrophorus luminosus</name>
    <dbReference type="NCBI Taxonomy" id="2038154"/>
    <lineage>
        <taxon>Eukaryota</taxon>
        <taxon>Metazoa</taxon>
        <taxon>Ecdysozoa</taxon>
        <taxon>Arthropoda</taxon>
        <taxon>Hexapoda</taxon>
        <taxon>Insecta</taxon>
        <taxon>Pterygota</taxon>
        <taxon>Neoptera</taxon>
        <taxon>Endopterygota</taxon>
        <taxon>Coleoptera</taxon>
        <taxon>Polyphaga</taxon>
        <taxon>Elateriformia</taxon>
        <taxon>Elateroidea</taxon>
        <taxon>Elateridae</taxon>
        <taxon>Agrypninae</taxon>
        <taxon>Pyrophorini</taxon>
        <taxon>Ignelater</taxon>
    </lineage>
</organism>
<feature type="compositionally biased region" description="Low complexity" evidence="2">
    <location>
        <begin position="895"/>
        <end position="909"/>
    </location>
</feature>
<feature type="coiled-coil region" evidence="1">
    <location>
        <begin position="1393"/>
        <end position="1448"/>
    </location>
</feature>
<feature type="region of interest" description="Disordered" evidence="2">
    <location>
        <begin position="437"/>
        <end position="489"/>
    </location>
</feature>